<dbReference type="InterPro" id="IPR006311">
    <property type="entry name" value="TAT_signal"/>
</dbReference>
<dbReference type="SUPFAM" id="SSF74650">
    <property type="entry name" value="Galactose mutarotase-like"/>
    <property type="match status" value="1"/>
</dbReference>
<dbReference type="Gene3D" id="1.50.10.100">
    <property type="entry name" value="Chondroitin AC/alginate lyase"/>
    <property type="match status" value="1"/>
</dbReference>
<dbReference type="InterPro" id="IPR014718">
    <property type="entry name" value="GH-type_carb-bd"/>
</dbReference>
<dbReference type="PROSITE" id="PS51318">
    <property type="entry name" value="TAT"/>
    <property type="match status" value="1"/>
</dbReference>
<comment type="caution">
    <text evidence="8">The sequence shown here is derived from an EMBL/GenBank/DDBJ whole genome shotgun (WGS) entry which is preliminary data.</text>
</comment>
<protein>
    <submittedName>
        <fullName evidence="8">Polysaccharide lyase 8 family protein</fullName>
    </submittedName>
</protein>
<dbReference type="InterPro" id="IPR011071">
    <property type="entry name" value="Lyase_8-like_C"/>
</dbReference>
<keyword evidence="3 8" id="KW-0456">Lyase</keyword>
<evidence type="ECO:0000256" key="1">
    <source>
        <dbReference type="ARBA" id="ARBA00006699"/>
    </source>
</evidence>
<dbReference type="EMBL" id="BAAATE010000004">
    <property type="protein sequence ID" value="GAA2652156.1"/>
    <property type="molecule type" value="Genomic_DNA"/>
</dbReference>
<evidence type="ECO:0000259" key="6">
    <source>
        <dbReference type="Pfam" id="PF02884"/>
    </source>
</evidence>
<keyword evidence="2" id="KW-0732">Signal</keyword>
<evidence type="ECO:0000256" key="2">
    <source>
        <dbReference type="ARBA" id="ARBA00022729"/>
    </source>
</evidence>
<gene>
    <name evidence="8" type="ORF">GCM10010412_018960</name>
</gene>
<feature type="domain" description="Polysaccharide lyase 8 N-terminal alpha-helical" evidence="7">
    <location>
        <begin position="101"/>
        <end position="422"/>
    </location>
</feature>
<dbReference type="InterPro" id="IPR038970">
    <property type="entry name" value="Lyase_8"/>
</dbReference>
<dbReference type="Pfam" id="PF02884">
    <property type="entry name" value="Lyase_8_C"/>
    <property type="match status" value="1"/>
</dbReference>
<dbReference type="Gene3D" id="2.70.98.10">
    <property type="match status" value="1"/>
</dbReference>
<dbReference type="Gene3D" id="2.60.220.10">
    <property type="entry name" value="Polysaccharide lyase family 8-like, C-terminal"/>
    <property type="match status" value="1"/>
</dbReference>
<dbReference type="InterPro" id="IPR011013">
    <property type="entry name" value="Gal_mutarotase_sf_dom"/>
</dbReference>
<name>A0ABP6DTR0_9ACTN</name>
<dbReference type="Pfam" id="PF02278">
    <property type="entry name" value="Lyase_8"/>
    <property type="match status" value="1"/>
</dbReference>
<reference evidence="9" key="1">
    <citation type="journal article" date="2019" name="Int. J. Syst. Evol. Microbiol.">
        <title>The Global Catalogue of Microorganisms (GCM) 10K type strain sequencing project: providing services to taxonomists for standard genome sequencing and annotation.</title>
        <authorList>
            <consortium name="The Broad Institute Genomics Platform"/>
            <consortium name="The Broad Institute Genome Sequencing Center for Infectious Disease"/>
            <person name="Wu L."/>
            <person name="Ma J."/>
        </authorList>
    </citation>
    <scope>NUCLEOTIDE SEQUENCE [LARGE SCALE GENOMIC DNA]</scope>
    <source>
        <strain evidence="9">JCM 6835</strain>
    </source>
</reference>
<keyword evidence="9" id="KW-1185">Reference proteome</keyword>
<dbReference type="PANTHER" id="PTHR38481:SF1">
    <property type="entry name" value="HYALURONATE LYASE"/>
    <property type="match status" value="1"/>
</dbReference>
<evidence type="ECO:0000259" key="7">
    <source>
        <dbReference type="Pfam" id="PF08124"/>
    </source>
</evidence>
<sequence length="844" mass="89065">MTTPTPRPPAHLPRPPGVPFSQAAEPRVLASATSRRGFLGLAGGLAAFLLPQEAAASSTGSATGAGFSTGATGPSPALAPIGQTAGVTEFATLRAKATALLSGGSFDPADPTFAAPLAKLDAAASTLRGALDLAPNRSFLWPDLPLKGVSGDIASSHQRLRTLATAWATPGSALHGDDGLAGELLAALDFLYARAYNETKREVGNWWHWEIGAPRALMDTCLLMYDLISTEQRTAWIRAVDRFCPNPDRRTNLTNFAETGANRADKALIVALRGIVGDDAAKVALARDGLSDLRDGGRNTLFGYVTSRDGFYADGSFIQHDTVAYTGSYGVVLLQSVSAMLGLLGGSSWEVTDPKRSVILDAVERTFAPWIHDGLMMDSVRGRAVSRGGSRDHDAGRETVDAVLQLATGAPEPYATRFKELAKGWVSRGRFFEGAGIAATARARAVLDDPRLAAVARPVGHHVFADMDRVVHRRTHWSFALSLDSKRIAGYECGNGENYRAWYQGDGVTYLYTDLDHYSADYWPTVNSYRLPGTTVDTRHRDPAVSVSGTGTFRPKNAWAGGAVLGGYGVASLELMAMGSTLTARKSWICLDDAVVCLGAGITSTDARTIETVVENRGTTGALTVDGVLRQSAESSSTSSWAHLEGVGGYVFPGGAPLRTLREVLTDSWKAINDGASTSGSGEPVSREYVTLWFDHGANPSGATYAYLLLPNATAEQTAAYSGVEVLANTAEVQAVHAGRGGQGHRLFAATFWAAGSVGGVSASAPCAVLVRRAGDRVSVAVSDPSRTVDSVVLTLDHPAHGVVSTDDTVTVRPGKNPTITVRLARSRGHTHTAELTVGRHREG</sequence>
<evidence type="ECO:0000256" key="3">
    <source>
        <dbReference type="ARBA" id="ARBA00023239"/>
    </source>
</evidence>
<evidence type="ECO:0000259" key="5">
    <source>
        <dbReference type="Pfam" id="PF02278"/>
    </source>
</evidence>
<dbReference type="Proteomes" id="UP001501666">
    <property type="component" value="Unassembled WGS sequence"/>
</dbReference>
<feature type="region of interest" description="Disordered" evidence="4">
    <location>
        <begin position="1"/>
        <end position="21"/>
    </location>
</feature>
<dbReference type="InterPro" id="IPR004103">
    <property type="entry name" value="Lyase_8_C"/>
</dbReference>
<evidence type="ECO:0000313" key="9">
    <source>
        <dbReference type="Proteomes" id="UP001501666"/>
    </source>
</evidence>
<feature type="compositionally biased region" description="Pro residues" evidence="4">
    <location>
        <begin position="1"/>
        <end position="18"/>
    </location>
</feature>
<proteinExistence type="inferred from homology"/>
<dbReference type="PANTHER" id="PTHR38481">
    <property type="entry name" value="HYALURONATE LYASE"/>
    <property type="match status" value="1"/>
</dbReference>
<accession>A0ABP6DTR0</accession>
<evidence type="ECO:0000256" key="4">
    <source>
        <dbReference type="SAM" id="MobiDB-lite"/>
    </source>
</evidence>
<dbReference type="InterPro" id="IPR008929">
    <property type="entry name" value="Chondroitin_lyas"/>
</dbReference>
<organism evidence="8 9">
    <name type="scientific">Nonomuraea recticatena</name>
    <dbReference type="NCBI Taxonomy" id="46178"/>
    <lineage>
        <taxon>Bacteria</taxon>
        <taxon>Bacillati</taxon>
        <taxon>Actinomycetota</taxon>
        <taxon>Actinomycetes</taxon>
        <taxon>Streptosporangiales</taxon>
        <taxon>Streptosporangiaceae</taxon>
        <taxon>Nonomuraea</taxon>
    </lineage>
</organism>
<dbReference type="SUPFAM" id="SSF49863">
    <property type="entry name" value="Hyaluronate lyase-like, C-terminal domain"/>
    <property type="match status" value="1"/>
</dbReference>
<evidence type="ECO:0000313" key="8">
    <source>
        <dbReference type="EMBL" id="GAA2652156.1"/>
    </source>
</evidence>
<dbReference type="GO" id="GO:0016829">
    <property type="term" value="F:lyase activity"/>
    <property type="evidence" value="ECO:0007669"/>
    <property type="project" value="UniProtKB-KW"/>
</dbReference>
<dbReference type="Pfam" id="PF08124">
    <property type="entry name" value="Lyase_8_N"/>
    <property type="match status" value="1"/>
</dbReference>
<feature type="domain" description="Polysaccharide lyase family 8 central" evidence="5">
    <location>
        <begin position="461"/>
        <end position="713"/>
    </location>
</feature>
<dbReference type="InterPro" id="IPR012970">
    <property type="entry name" value="Lyase_8_alpha_N"/>
</dbReference>
<dbReference type="InterPro" id="IPR003159">
    <property type="entry name" value="Lyase_8_central_dom"/>
</dbReference>
<comment type="similarity">
    <text evidence="1">Belongs to the polysaccharide lyase 8 family.</text>
</comment>
<dbReference type="CDD" id="cd01083">
    <property type="entry name" value="GAG_Lyase"/>
    <property type="match status" value="1"/>
</dbReference>
<feature type="domain" description="Polysaccharide lyase family 8 C-terminal" evidence="6">
    <location>
        <begin position="725"/>
        <end position="792"/>
    </location>
</feature>
<dbReference type="SUPFAM" id="SSF48230">
    <property type="entry name" value="Chondroitin AC/alginate lyase"/>
    <property type="match status" value="1"/>
</dbReference>